<name>Q5GU72_XANOR</name>
<dbReference type="GO" id="GO:0005829">
    <property type="term" value="C:cytosol"/>
    <property type="evidence" value="ECO:0007669"/>
    <property type="project" value="TreeGrafter"/>
</dbReference>
<dbReference type="KEGG" id="xoo:XOO4497"/>
<dbReference type="Gene3D" id="3.10.129.10">
    <property type="entry name" value="Hotdog Thioesterase"/>
    <property type="match status" value="1"/>
</dbReference>
<evidence type="ECO:0000256" key="2">
    <source>
        <dbReference type="ARBA" id="ARBA00022801"/>
    </source>
</evidence>
<keyword evidence="2" id="KW-0378">Hydrolase</keyword>
<dbReference type="SUPFAM" id="SSF54637">
    <property type="entry name" value="Thioesterase/thiol ester dehydrase-isomerase"/>
    <property type="match status" value="1"/>
</dbReference>
<dbReference type="PANTHER" id="PTHR43240">
    <property type="entry name" value="1,4-DIHYDROXY-2-NAPHTHOYL-COA THIOESTERASE 1"/>
    <property type="match status" value="1"/>
</dbReference>
<keyword evidence="5" id="KW-1185">Reference proteome</keyword>
<dbReference type="AlphaFoldDB" id="Q5GU72"/>
<gene>
    <name evidence="4" type="primary">PaaI</name>
    <name evidence="4" type="ordered locus">XOO4497</name>
</gene>
<dbReference type="InterPro" id="IPR029069">
    <property type="entry name" value="HotDog_dom_sf"/>
</dbReference>
<organism evidence="4 5">
    <name type="scientific">Xanthomonas oryzae pv. oryzae (strain KACC10331 / KXO85)</name>
    <dbReference type="NCBI Taxonomy" id="291331"/>
    <lineage>
        <taxon>Bacteria</taxon>
        <taxon>Pseudomonadati</taxon>
        <taxon>Pseudomonadota</taxon>
        <taxon>Gammaproteobacteria</taxon>
        <taxon>Lysobacterales</taxon>
        <taxon>Lysobacteraceae</taxon>
        <taxon>Xanthomonas</taxon>
    </lineage>
</organism>
<accession>Q5GU72</accession>
<sequence>MSARSGFWYACSPPSAPGWCRFFDLLTCCTDEDGLMRDVALCCRSIAIDVRGLLRIDTQEGSAEKLRPSQTDVFNALASFLVAVGSQPYCNLASHPRHLDALAIPDTRYPIPDTQPMTFREPVDLVALNAASRDTLIEHLGIVFTEAGDDWLRATMPVDARTRQPYGLLHGGASVVLAETLGSSAGNLCVDMTTRMCVGLEINANHLRAATQGLVTGTARAVHVGRSTHVWDITIENPVGKRVCVSRLTLAVVARGNG</sequence>
<dbReference type="Pfam" id="PF03061">
    <property type="entry name" value="4HBT"/>
    <property type="match status" value="1"/>
</dbReference>
<dbReference type="PANTHER" id="PTHR43240:SF5">
    <property type="entry name" value="1,4-DIHYDROXY-2-NAPHTHOYL-COA THIOESTERASE 1"/>
    <property type="match status" value="1"/>
</dbReference>
<reference evidence="4 5" key="1">
    <citation type="journal article" date="2005" name="Nucleic Acids Res.">
        <title>The genome sequence of Xanthomonas oryzae pathovar oryzae KACC10331, the bacterial blight pathogen of rice.</title>
        <authorList>
            <person name="Lee B.M."/>
            <person name="Park Y.J."/>
            <person name="Park D.S."/>
            <person name="Kang H.W."/>
            <person name="Kim J.G."/>
            <person name="Song E.S."/>
            <person name="Park I.C."/>
            <person name="Yoon U.H."/>
            <person name="Hahn J.H."/>
            <person name="Koo B.S."/>
            <person name="Lee G.B."/>
            <person name="Kim H."/>
            <person name="Park H.S."/>
            <person name="Yoon K.O."/>
            <person name="Kim J.H."/>
            <person name="Jung C.H."/>
            <person name="Koh N.H."/>
            <person name="Seo J.S."/>
            <person name="Go S.J."/>
        </authorList>
    </citation>
    <scope>NUCLEOTIDE SEQUENCE [LARGE SCALE GENOMIC DNA]</scope>
    <source>
        <strain evidence="5">KACC10331 / KXO85</strain>
    </source>
</reference>
<proteinExistence type="inferred from homology"/>
<dbReference type="GO" id="GO:0061522">
    <property type="term" value="F:1,4-dihydroxy-2-naphthoyl-CoA thioesterase activity"/>
    <property type="evidence" value="ECO:0007669"/>
    <property type="project" value="TreeGrafter"/>
</dbReference>
<dbReference type="CDD" id="cd03443">
    <property type="entry name" value="PaaI_thioesterase"/>
    <property type="match status" value="1"/>
</dbReference>
<dbReference type="InterPro" id="IPR006683">
    <property type="entry name" value="Thioestr_dom"/>
</dbReference>
<dbReference type="STRING" id="291331.XOO4497"/>
<dbReference type="NCBIfam" id="TIGR00369">
    <property type="entry name" value="unchar_dom_1"/>
    <property type="match status" value="1"/>
</dbReference>
<protein>
    <recommendedName>
        <fullName evidence="3">Thioesterase domain-containing protein</fullName>
    </recommendedName>
</protein>
<evidence type="ECO:0000256" key="1">
    <source>
        <dbReference type="ARBA" id="ARBA00008324"/>
    </source>
</evidence>
<dbReference type="Proteomes" id="UP000006735">
    <property type="component" value="Chromosome"/>
</dbReference>
<dbReference type="HOGENOM" id="CLU_1077485_0_0_6"/>
<dbReference type="InterPro" id="IPR003736">
    <property type="entry name" value="PAAI_dom"/>
</dbReference>
<evidence type="ECO:0000313" key="4">
    <source>
        <dbReference type="EMBL" id="AAW77751.1"/>
    </source>
</evidence>
<dbReference type="EMBL" id="AE013598">
    <property type="protein sequence ID" value="AAW77751.1"/>
    <property type="molecule type" value="Genomic_DNA"/>
</dbReference>
<feature type="domain" description="Thioesterase" evidence="3">
    <location>
        <begin position="166"/>
        <end position="243"/>
    </location>
</feature>
<evidence type="ECO:0000259" key="3">
    <source>
        <dbReference type="Pfam" id="PF03061"/>
    </source>
</evidence>
<comment type="similarity">
    <text evidence="1">Belongs to the thioesterase PaaI family.</text>
</comment>
<evidence type="ECO:0000313" key="5">
    <source>
        <dbReference type="Proteomes" id="UP000006735"/>
    </source>
</evidence>